<evidence type="ECO:0000259" key="16">
    <source>
        <dbReference type="Pfam" id="PF04389"/>
    </source>
</evidence>
<evidence type="ECO:0000256" key="12">
    <source>
        <dbReference type="ARBA" id="ARBA00023136"/>
    </source>
</evidence>
<dbReference type="OrthoDB" id="76293at2759"/>
<keyword evidence="11" id="KW-0482">Metalloprotease</keyword>
<keyword evidence="8" id="KW-0256">Endoplasmic reticulum</keyword>
<feature type="transmembrane region" description="Helical" evidence="15">
    <location>
        <begin position="481"/>
        <end position="508"/>
    </location>
</feature>
<feature type="domain" description="Endoplasmic reticulum metallopeptidase 1-like C-terminal" evidence="17">
    <location>
        <begin position="575"/>
        <end position="822"/>
    </location>
</feature>
<organism evidence="18 19">
    <name type="scientific">Pararge aegeria aegeria</name>
    <dbReference type="NCBI Taxonomy" id="348720"/>
    <lineage>
        <taxon>Eukaryota</taxon>
        <taxon>Metazoa</taxon>
        <taxon>Ecdysozoa</taxon>
        <taxon>Arthropoda</taxon>
        <taxon>Hexapoda</taxon>
        <taxon>Insecta</taxon>
        <taxon>Pterygota</taxon>
        <taxon>Neoptera</taxon>
        <taxon>Endopterygota</taxon>
        <taxon>Lepidoptera</taxon>
        <taxon>Glossata</taxon>
        <taxon>Ditrysia</taxon>
        <taxon>Papilionoidea</taxon>
        <taxon>Nymphalidae</taxon>
        <taxon>Satyrinae</taxon>
        <taxon>Satyrini</taxon>
        <taxon>Parargina</taxon>
        <taxon>Pararge</taxon>
    </lineage>
</organism>
<dbReference type="PANTHER" id="PTHR12147:SF22">
    <property type="entry name" value="ENDOPLASMIC RETICULUM METALLOPEPTIDASE 1"/>
    <property type="match status" value="1"/>
</dbReference>
<protein>
    <recommendedName>
        <fullName evidence="14">FXNA-like protease</fullName>
    </recommendedName>
</protein>
<evidence type="ECO:0000256" key="7">
    <source>
        <dbReference type="ARBA" id="ARBA00022801"/>
    </source>
</evidence>
<evidence type="ECO:0000256" key="4">
    <source>
        <dbReference type="ARBA" id="ARBA00022670"/>
    </source>
</evidence>
<evidence type="ECO:0000256" key="15">
    <source>
        <dbReference type="SAM" id="Phobius"/>
    </source>
</evidence>
<dbReference type="PANTHER" id="PTHR12147">
    <property type="entry name" value="METALLOPEPTIDASE M28 FAMILY MEMBER"/>
    <property type="match status" value="1"/>
</dbReference>
<dbReference type="GO" id="GO:0046872">
    <property type="term" value="F:metal ion binding"/>
    <property type="evidence" value="ECO:0007669"/>
    <property type="project" value="UniProtKB-KW"/>
</dbReference>
<evidence type="ECO:0000259" key="17">
    <source>
        <dbReference type="Pfam" id="PF22248"/>
    </source>
</evidence>
<dbReference type="Gene3D" id="3.40.630.10">
    <property type="entry name" value="Zn peptidases"/>
    <property type="match status" value="1"/>
</dbReference>
<feature type="transmembrane region" description="Helical" evidence="15">
    <location>
        <begin position="520"/>
        <end position="542"/>
    </location>
</feature>
<evidence type="ECO:0000256" key="2">
    <source>
        <dbReference type="ARBA" id="ARBA00004477"/>
    </source>
</evidence>
<keyword evidence="4" id="KW-0645">Protease</keyword>
<feature type="transmembrane region" description="Helical" evidence="15">
    <location>
        <begin position="18"/>
        <end position="36"/>
    </location>
</feature>
<keyword evidence="10 15" id="KW-1133">Transmembrane helix</keyword>
<feature type="transmembrane region" description="Helical" evidence="15">
    <location>
        <begin position="359"/>
        <end position="381"/>
    </location>
</feature>
<dbReference type="Proteomes" id="UP000838756">
    <property type="component" value="Unassembled WGS sequence"/>
</dbReference>
<comment type="caution">
    <text evidence="18">The sequence shown here is derived from an EMBL/GenBank/DDBJ whole genome shotgun (WGS) entry which is preliminary data.</text>
</comment>
<name>A0A8S4S5W8_9NEOP</name>
<dbReference type="InterPro" id="IPR053973">
    <property type="entry name" value="ERMP1-like_C"/>
</dbReference>
<feature type="transmembrane region" description="Helical" evidence="15">
    <location>
        <begin position="387"/>
        <end position="404"/>
    </location>
</feature>
<feature type="transmembrane region" description="Helical" evidence="15">
    <location>
        <begin position="549"/>
        <end position="567"/>
    </location>
</feature>
<feature type="transmembrane region" description="Helical" evidence="15">
    <location>
        <begin position="425"/>
        <end position="445"/>
    </location>
</feature>
<comment type="subcellular location">
    <subcellularLocation>
        <location evidence="2">Endoplasmic reticulum membrane</location>
        <topology evidence="2">Multi-pass membrane protein</topology>
    </subcellularLocation>
</comment>
<keyword evidence="12 15" id="KW-0472">Membrane</keyword>
<evidence type="ECO:0000256" key="8">
    <source>
        <dbReference type="ARBA" id="ARBA00022824"/>
    </source>
</evidence>
<feature type="domain" description="Peptidase M28" evidence="16">
    <location>
        <begin position="128"/>
        <end position="324"/>
    </location>
</feature>
<evidence type="ECO:0000256" key="10">
    <source>
        <dbReference type="ARBA" id="ARBA00022989"/>
    </source>
</evidence>
<evidence type="ECO:0000313" key="19">
    <source>
        <dbReference type="Proteomes" id="UP000838756"/>
    </source>
</evidence>
<evidence type="ECO:0000256" key="14">
    <source>
        <dbReference type="ARBA" id="ARBA00078796"/>
    </source>
</evidence>
<comment type="cofactor">
    <cofactor evidence="1">
        <name>Zn(2+)</name>
        <dbReference type="ChEBI" id="CHEBI:29105"/>
    </cofactor>
</comment>
<feature type="transmembrane region" description="Helical" evidence="15">
    <location>
        <begin position="451"/>
        <end position="469"/>
    </location>
</feature>
<dbReference type="Pfam" id="PF22248">
    <property type="entry name" value="ERMP1_C"/>
    <property type="match status" value="1"/>
</dbReference>
<comment type="similarity">
    <text evidence="3">Belongs to the peptidase M28 family.</text>
</comment>
<evidence type="ECO:0000313" key="18">
    <source>
        <dbReference type="EMBL" id="CAH2251766.1"/>
    </source>
</evidence>
<keyword evidence="13" id="KW-0325">Glycoprotein</keyword>
<dbReference type="AlphaFoldDB" id="A0A8S4S5W8"/>
<evidence type="ECO:0000256" key="1">
    <source>
        <dbReference type="ARBA" id="ARBA00001947"/>
    </source>
</evidence>
<dbReference type="InterPro" id="IPR007484">
    <property type="entry name" value="Peptidase_M28"/>
</dbReference>
<keyword evidence="9" id="KW-0862">Zinc</keyword>
<dbReference type="InterPro" id="IPR045175">
    <property type="entry name" value="M28_fam"/>
</dbReference>
<evidence type="ECO:0000256" key="13">
    <source>
        <dbReference type="ARBA" id="ARBA00023180"/>
    </source>
</evidence>
<keyword evidence="5 15" id="KW-0812">Transmembrane</keyword>
<proteinExistence type="inferred from homology"/>
<gene>
    <name evidence="18" type="primary">jg13774</name>
    <name evidence="18" type="ORF">PAEG_LOCUS22279</name>
</gene>
<accession>A0A8S4S5W8</accession>
<dbReference type="SUPFAM" id="SSF53187">
    <property type="entry name" value="Zn-dependent exopeptidases"/>
    <property type="match status" value="1"/>
</dbReference>
<dbReference type="Pfam" id="PF04389">
    <property type="entry name" value="Peptidase_M28"/>
    <property type="match status" value="1"/>
</dbReference>
<dbReference type="EMBL" id="CAKXAJ010026031">
    <property type="protein sequence ID" value="CAH2251766.1"/>
    <property type="molecule type" value="Genomic_DNA"/>
</dbReference>
<dbReference type="GO" id="GO:0008235">
    <property type="term" value="F:metalloexopeptidase activity"/>
    <property type="evidence" value="ECO:0007669"/>
    <property type="project" value="InterPro"/>
</dbReference>
<keyword evidence="7" id="KW-0378">Hydrolase</keyword>
<dbReference type="FunFam" id="3.40.630.10:FF:000008">
    <property type="entry name" value="Endoplasmic reticulum metallopeptidase 1"/>
    <property type="match status" value="1"/>
</dbReference>
<evidence type="ECO:0000256" key="6">
    <source>
        <dbReference type="ARBA" id="ARBA00022723"/>
    </source>
</evidence>
<evidence type="ECO:0000256" key="3">
    <source>
        <dbReference type="ARBA" id="ARBA00010918"/>
    </source>
</evidence>
<keyword evidence="6" id="KW-0479">Metal-binding</keyword>
<reference evidence="18" key="1">
    <citation type="submission" date="2022-03" db="EMBL/GenBank/DDBJ databases">
        <authorList>
            <person name="Lindestad O."/>
        </authorList>
    </citation>
    <scope>NUCLEOTIDE SEQUENCE</scope>
</reference>
<evidence type="ECO:0000256" key="5">
    <source>
        <dbReference type="ARBA" id="ARBA00022692"/>
    </source>
</evidence>
<evidence type="ECO:0000256" key="11">
    <source>
        <dbReference type="ARBA" id="ARBA00023049"/>
    </source>
</evidence>
<dbReference type="GO" id="GO:0005789">
    <property type="term" value="C:endoplasmic reticulum membrane"/>
    <property type="evidence" value="ECO:0007669"/>
    <property type="project" value="UniProtKB-SubCell"/>
</dbReference>
<sequence length="824" mass="93642">MKQKTEDDPSRRNIPSPFLVLLLGFFMLVAFVTTAIEDELPRPIKEQEIGINDSNTFSEESANKYLQIILGDHPRVFGLEYHYIKTRDLKELFDSIAQKSILPIHTDWQFVDGYFMFGSPSVYRNLSNVVAVLEGESGFYSNGTIGTSILVNCHHDSVPFAIGASDDGLFCAAMVETLEKLSRRTTKLKHNIIFLSNGAEEMGLQGSHGFLSHPWSKGAIAVVNLDAAGMNGRPNLFQVTDSRVLEAFRRTTSRPMAQSLGEFLFSNRIIPSDTDFRIWRDFGDIMGVDIAFVQWGHIYHTRNDRPELINDGVMQNAGNMLLPLVRDLADYEGLVNRVPRSTAVYFDYMGWFLITFTRSAALAVDIIVVLLGFTTVAYPIWLFGLTPLYWLPYVIASVTAAHLFDFWRSKKTDLDSSMRTIQAMAATRFILSVLLFVLCCFPIFFNVRYLIGTPLFLMSVGSIVSMSVVRYSKVNAWQHLLLEVIVHIPATLFTLSLGTRLLALMIPITGRSASDSPDVLVTIASVAVTVYVVFTVSGIELLFSRKWMWIVLSGISVVCIIIMFIPMNPYRDVNTTQRHTWFHSQVTTYDQNFTVLNSSSGVILAKTDANNIHDALKAIRNSDIYIRDDESHESDNPLNKLQIRETDLRILQEECQDYLYCNLPIFGPRSYTNSLFVSMGPPAHFDHSIQLLNRSCTADVCKLSFEIHGTAHNTITIWPRENITLIDWPFKNSIRSTFRMQGRPVYNIRQNTNTYSAVFPPYELTLDFRVPEMKQADIILDISLNAHKINHPEDFTDHYKQLLEVMPEYMNIATFLSFRSNYVF</sequence>
<keyword evidence="19" id="KW-1185">Reference proteome</keyword>
<evidence type="ECO:0000256" key="9">
    <source>
        <dbReference type="ARBA" id="ARBA00022833"/>
    </source>
</evidence>
<dbReference type="GO" id="GO:0006508">
    <property type="term" value="P:proteolysis"/>
    <property type="evidence" value="ECO:0007669"/>
    <property type="project" value="UniProtKB-KW"/>
</dbReference>